<accession>A0A1V6SFI1</accession>
<sequence>MTRAWDIYRIGFASRLATTLLDIPLLGSPYHTTLIYFVQHFQPNFNQYSFHTSLIMPSSLSSSEHSGSVESNHSPSTSLQTKADPNMALHEQEPTAVNLQPGSRDTFSLRSIQHRDREGRIITDPDLSNPTRSRFERPLDTIRSFDAAIDAHRKQQRM</sequence>
<comment type="caution">
    <text evidence="2">The sequence shown here is derived from an EMBL/GenBank/DDBJ whole genome shotgun (WGS) entry which is preliminary data.</text>
</comment>
<evidence type="ECO:0000256" key="1">
    <source>
        <dbReference type="SAM" id="MobiDB-lite"/>
    </source>
</evidence>
<feature type="compositionally biased region" description="Polar residues" evidence="1">
    <location>
        <begin position="95"/>
        <end position="111"/>
    </location>
</feature>
<organism evidence="2 3">
    <name type="scientific">Penicillium flavigenum</name>
    <dbReference type="NCBI Taxonomy" id="254877"/>
    <lineage>
        <taxon>Eukaryota</taxon>
        <taxon>Fungi</taxon>
        <taxon>Dikarya</taxon>
        <taxon>Ascomycota</taxon>
        <taxon>Pezizomycotina</taxon>
        <taxon>Eurotiomycetes</taxon>
        <taxon>Eurotiomycetidae</taxon>
        <taxon>Eurotiales</taxon>
        <taxon>Aspergillaceae</taxon>
        <taxon>Penicillium</taxon>
    </lineage>
</organism>
<evidence type="ECO:0000313" key="2">
    <source>
        <dbReference type="EMBL" id="OQE12785.1"/>
    </source>
</evidence>
<name>A0A1V6SFI1_9EURO</name>
<feature type="compositionally biased region" description="Basic and acidic residues" evidence="1">
    <location>
        <begin position="113"/>
        <end position="123"/>
    </location>
</feature>
<feature type="region of interest" description="Disordered" evidence="1">
    <location>
        <begin position="59"/>
        <end position="134"/>
    </location>
</feature>
<dbReference type="EMBL" id="MLQL01000063">
    <property type="protein sequence ID" value="OQE12785.1"/>
    <property type="molecule type" value="Genomic_DNA"/>
</dbReference>
<dbReference type="OrthoDB" id="5330253at2759"/>
<evidence type="ECO:0000313" key="3">
    <source>
        <dbReference type="Proteomes" id="UP000191342"/>
    </source>
</evidence>
<dbReference type="Pfam" id="PF10295">
    <property type="entry name" value="DUF2406"/>
    <property type="match status" value="1"/>
</dbReference>
<protein>
    <submittedName>
        <fullName evidence="2">Uncharacterized protein</fullName>
    </submittedName>
</protein>
<dbReference type="Proteomes" id="UP000191342">
    <property type="component" value="Unassembled WGS sequence"/>
</dbReference>
<dbReference type="AlphaFoldDB" id="A0A1V6SFI1"/>
<dbReference type="PANTHER" id="PTHR28186">
    <property type="entry name" value="MEIOTICALLY UP-REGULATED GENE 9 PROTEIN"/>
    <property type="match status" value="1"/>
</dbReference>
<dbReference type="PANTHER" id="PTHR28186:SF1">
    <property type="entry name" value="MEIOTICALLY UP-REGULATED GENE 9 PROTEIN"/>
    <property type="match status" value="1"/>
</dbReference>
<keyword evidence="3" id="KW-1185">Reference proteome</keyword>
<dbReference type="InterPro" id="IPR018809">
    <property type="entry name" value="DUF2406"/>
</dbReference>
<reference evidence="3" key="1">
    <citation type="journal article" date="2017" name="Nat. Microbiol.">
        <title>Global analysis of biosynthetic gene clusters reveals vast potential of secondary metabolite production in Penicillium species.</title>
        <authorList>
            <person name="Nielsen J.C."/>
            <person name="Grijseels S."/>
            <person name="Prigent S."/>
            <person name="Ji B."/>
            <person name="Dainat J."/>
            <person name="Nielsen K.F."/>
            <person name="Frisvad J.C."/>
            <person name="Workman M."/>
            <person name="Nielsen J."/>
        </authorList>
    </citation>
    <scope>NUCLEOTIDE SEQUENCE [LARGE SCALE GENOMIC DNA]</scope>
    <source>
        <strain evidence="3">IBT 14082</strain>
    </source>
</reference>
<feature type="compositionally biased region" description="Low complexity" evidence="1">
    <location>
        <begin position="59"/>
        <end position="74"/>
    </location>
</feature>
<gene>
    <name evidence="2" type="ORF">PENFLA_c063G04271</name>
</gene>
<proteinExistence type="predicted"/>